<dbReference type="AlphaFoldDB" id="A0A2J8J8W0"/>
<organism evidence="1 2">
    <name type="scientific">Pan troglodytes</name>
    <name type="common">Chimpanzee</name>
    <dbReference type="NCBI Taxonomy" id="9598"/>
    <lineage>
        <taxon>Eukaryota</taxon>
        <taxon>Metazoa</taxon>
        <taxon>Chordata</taxon>
        <taxon>Craniata</taxon>
        <taxon>Vertebrata</taxon>
        <taxon>Euteleostomi</taxon>
        <taxon>Mammalia</taxon>
        <taxon>Eutheria</taxon>
        <taxon>Euarchontoglires</taxon>
        <taxon>Primates</taxon>
        <taxon>Haplorrhini</taxon>
        <taxon>Catarrhini</taxon>
        <taxon>Hominidae</taxon>
        <taxon>Pan</taxon>
    </lineage>
</organism>
<proteinExistence type="predicted"/>
<reference evidence="1 2" key="1">
    <citation type="submission" date="2017-12" db="EMBL/GenBank/DDBJ databases">
        <title>High-resolution comparative analysis of great ape genomes.</title>
        <authorList>
            <person name="Pollen A."/>
            <person name="Hastie A."/>
            <person name="Hormozdiari F."/>
            <person name="Dougherty M."/>
            <person name="Liu R."/>
            <person name="Chaisson M."/>
            <person name="Hoppe E."/>
            <person name="Hill C."/>
            <person name="Pang A."/>
            <person name="Hillier L."/>
            <person name="Baker C."/>
            <person name="Armstrong J."/>
            <person name="Shendure J."/>
            <person name="Paten B."/>
            <person name="Wilson R."/>
            <person name="Chao H."/>
            <person name="Schneider V."/>
            <person name="Ventura M."/>
            <person name="Kronenberg Z."/>
            <person name="Murali S."/>
            <person name="Gordon D."/>
            <person name="Cantsilieris S."/>
            <person name="Munson K."/>
            <person name="Nelson B."/>
            <person name="Raja A."/>
            <person name="Underwood J."/>
            <person name="Diekhans M."/>
            <person name="Fiddes I."/>
            <person name="Haussler D."/>
            <person name="Eichler E."/>
        </authorList>
    </citation>
    <scope>NUCLEOTIDE SEQUENCE [LARGE SCALE GENOMIC DNA]</scope>
    <source>
        <strain evidence="1">Yerkes chimp pedigree #C0471</strain>
    </source>
</reference>
<evidence type="ECO:0000313" key="1">
    <source>
        <dbReference type="EMBL" id="PNI19216.1"/>
    </source>
</evidence>
<accession>A0A2J8J8W0</accession>
<gene>
    <name evidence="1" type="ORF">CK820_G0049776</name>
</gene>
<protein>
    <submittedName>
        <fullName evidence="1">Uncharacterized protein</fullName>
    </submittedName>
</protein>
<name>A0A2J8J8W0_PANTR</name>
<comment type="caution">
    <text evidence="1">The sequence shown here is derived from an EMBL/GenBank/DDBJ whole genome shotgun (WGS) entry which is preliminary data.</text>
</comment>
<dbReference type="Proteomes" id="UP000236370">
    <property type="component" value="Unassembled WGS sequence"/>
</dbReference>
<evidence type="ECO:0000313" key="2">
    <source>
        <dbReference type="Proteomes" id="UP000236370"/>
    </source>
</evidence>
<dbReference type="EMBL" id="NBAG03000500">
    <property type="protein sequence ID" value="PNI19216.1"/>
    <property type="molecule type" value="Genomic_DNA"/>
</dbReference>
<sequence>MWEKRPALVSEVFCIQGPASVRPGPKLQFAVLHIKGKPAYIDVAGTLEYACVGDGNRRLKRKLAEMC</sequence>